<sequence length="79" mass="9180">RDNICRRFFPGNQIKFGTKDLRSYQRTKTGRKRVSLPAISSLEAKQRPAWLEVDGQTLRCRTLESEGYCTLVQRSLSYP</sequence>
<name>A0A5K3EIA6_MESCO</name>
<proteinExistence type="predicted"/>
<accession>A0A5K3EIA6</accession>
<evidence type="ECO:0000313" key="1">
    <source>
        <dbReference type="WBParaSite" id="MCU_000742-RA"/>
    </source>
</evidence>
<reference evidence="1" key="1">
    <citation type="submission" date="2019-11" db="UniProtKB">
        <authorList>
            <consortium name="WormBaseParasite"/>
        </authorList>
    </citation>
    <scope>IDENTIFICATION</scope>
</reference>
<protein>
    <submittedName>
        <fullName evidence="1">Transposase</fullName>
    </submittedName>
</protein>
<organism evidence="1">
    <name type="scientific">Mesocestoides corti</name>
    <name type="common">Flatworm</name>
    <dbReference type="NCBI Taxonomy" id="53468"/>
    <lineage>
        <taxon>Eukaryota</taxon>
        <taxon>Metazoa</taxon>
        <taxon>Spiralia</taxon>
        <taxon>Lophotrochozoa</taxon>
        <taxon>Platyhelminthes</taxon>
        <taxon>Cestoda</taxon>
        <taxon>Eucestoda</taxon>
        <taxon>Cyclophyllidea</taxon>
        <taxon>Mesocestoididae</taxon>
        <taxon>Mesocestoides</taxon>
    </lineage>
</organism>
<dbReference type="AlphaFoldDB" id="A0A5K3EIA6"/>
<dbReference type="WBParaSite" id="MCU_000742-RA">
    <property type="protein sequence ID" value="MCU_000742-RA"/>
    <property type="gene ID" value="MCU_000742"/>
</dbReference>